<reference evidence="2 3" key="1">
    <citation type="submission" date="2020-08" db="EMBL/GenBank/DDBJ databases">
        <title>Genomic Encyclopedia of Type Strains, Phase IV (KMG-V): Genome sequencing to study the core and pangenomes of soil and plant-associated prokaryotes.</title>
        <authorList>
            <person name="Whitman W."/>
        </authorList>
    </citation>
    <scope>NUCLEOTIDE SEQUENCE [LARGE SCALE GENOMIC DNA]</scope>
    <source>
        <strain evidence="2 3">SEMIA 4060</strain>
    </source>
</reference>
<evidence type="ECO:0000313" key="2">
    <source>
        <dbReference type="EMBL" id="MBB6487886.1"/>
    </source>
</evidence>
<accession>A0A7X0IVB9</accession>
<evidence type="ECO:0000259" key="1">
    <source>
        <dbReference type="Pfam" id="PF05229"/>
    </source>
</evidence>
<dbReference type="Proteomes" id="UP000565576">
    <property type="component" value="Unassembled WGS sequence"/>
</dbReference>
<dbReference type="EMBL" id="JACHBG010000017">
    <property type="protein sequence ID" value="MBB6487886.1"/>
    <property type="molecule type" value="Genomic_DNA"/>
</dbReference>
<dbReference type="AlphaFoldDB" id="A0A7X0IVB9"/>
<dbReference type="PANTHER" id="PTHR37089">
    <property type="entry name" value="PROTEIN U-RELATED"/>
    <property type="match status" value="1"/>
</dbReference>
<dbReference type="InterPro" id="IPR053167">
    <property type="entry name" value="Spore_coat_component"/>
</dbReference>
<sequence>MSTAMIIAEPAAMAATATGNMTVTITIQAQCLVQTAGTLNFGTNGVITSNIDQTSTIGIQCTSGATYNVGLSAGAGAGATTAVRVMTGPGAATINYGLYRDSARSQSWGVTIGTDTETGTGNGSVQNYTVYGRVPPQTTPAAGTYTDTVAITVTY</sequence>
<dbReference type="InterPro" id="IPR007893">
    <property type="entry name" value="Spore_coat_U/FanG"/>
</dbReference>
<protein>
    <submittedName>
        <fullName evidence="2">Spore coat protein U-like protein</fullName>
    </submittedName>
</protein>
<keyword evidence="2" id="KW-0167">Capsid protein</keyword>
<dbReference type="Pfam" id="PF05229">
    <property type="entry name" value="SCPU"/>
    <property type="match status" value="1"/>
</dbReference>
<proteinExistence type="predicted"/>
<dbReference type="SMART" id="SM00972">
    <property type="entry name" value="SCPU"/>
    <property type="match status" value="1"/>
</dbReference>
<organism evidence="2 3">
    <name type="scientific">Rhizobium lusitanum</name>
    <dbReference type="NCBI Taxonomy" id="293958"/>
    <lineage>
        <taxon>Bacteria</taxon>
        <taxon>Pseudomonadati</taxon>
        <taxon>Pseudomonadota</taxon>
        <taxon>Alphaproteobacteria</taxon>
        <taxon>Hyphomicrobiales</taxon>
        <taxon>Rhizobiaceae</taxon>
        <taxon>Rhizobium/Agrobacterium group</taxon>
        <taxon>Rhizobium</taxon>
    </lineage>
</organism>
<gene>
    <name evidence="2" type="ORF">GGD46_005196</name>
</gene>
<evidence type="ECO:0000313" key="3">
    <source>
        <dbReference type="Proteomes" id="UP000565576"/>
    </source>
</evidence>
<feature type="domain" description="Spore coat protein U/FanG" evidence="1">
    <location>
        <begin position="18"/>
        <end position="152"/>
    </location>
</feature>
<name>A0A7X0IVB9_9HYPH</name>
<comment type="caution">
    <text evidence="2">The sequence shown here is derived from an EMBL/GenBank/DDBJ whole genome shotgun (WGS) entry which is preliminary data.</text>
</comment>
<keyword evidence="2" id="KW-0946">Virion</keyword>
<dbReference type="PANTHER" id="PTHR37089:SF4">
    <property type="entry name" value="EXPORTED PROTEIN"/>
    <property type="match status" value="1"/>
</dbReference>